<name>A0ABR9QPV2_9BACI</name>
<organism evidence="2 3">
    <name type="scientific">Litchfieldia luteola</name>
    <dbReference type="NCBI Taxonomy" id="682179"/>
    <lineage>
        <taxon>Bacteria</taxon>
        <taxon>Bacillati</taxon>
        <taxon>Bacillota</taxon>
        <taxon>Bacilli</taxon>
        <taxon>Bacillales</taxon>
        <taxon>Bacillaceae</taxon>
        <taxon>Litchfieldia</taxon>
    </lineage>
</organism>
<evidence type="ECO:0000313" key="2">
    <source>
        <dbReference type="EMBL" id="MBE4910528.1"/>
    </source>
</evidence>
<feature type="transmembrane region" description="Helical" evidence="1">
    <location>
        <begin position="20"/>
        <end position="43"/>
    </location>
</feature>
<reference evidence="2 3" key="1">
    <citation type="submission" date="2020-10" db="EMBL/GenBank/DDBJ databases">
        <title>Bacillus sp. HD4P25, an endophyte from a halophyte.</title>
        <authorList>
            <person name="Sun J.-Q."/>
        </authorList>
    </citation>
    <scope>NUCLEOTIDE SEQUENCE [LARGE SCALE GENOMIC DNA]</scope>
    <source>
        <strain evidence="2 3">YIM 93174</strain>
    </source>
</reference>
<keyword evidence="3" id="KW-1185">Reference proteome</keyword>
<comment type="caution">
    <text evidence="2">The sequence shown here is derived from an EMBL/GenBank/DDBJ whole genome shotgun (WGS) entry which is preliminary data.</text>
</comment>
<evidence type="ECO:0000313" key="3">
    <source>
        <dbReference type="Proteomes" id="UP001516662"/>
    </source>
</evidence>
<gene>
    <name evidence="2" type="ORF">IMZ08_21045</name>
</gene>
<dbReference type="EMBL" id="JADCLJ010000025">
    <property type="protein sequence ID" value="MBE4910528.1"/>
    <property type="molecule type" value="Genomic_DNA"/>
</dbReference>
<dbReference type="RefSeq" id="WP_193539816.1">
    <property type="nucleotide sequence ID" value="NZ_JADCLJ010000025.1"/>
</dbReference>
<proteinExistence type="predicted"/>
<protein>
    <submittedName>
        <fullName evidence="2">Uncharacterized protein</fullName>
    </submittedName>
</protein>
<dbReference type="Proteomes" id="UP001516662">
    <property type="component" value="Unassembled WGS sequence"/>
</dbReference>
<keyword evidence="1" id="KW-0812">Transmembrane</keyword>
<keyword evidence="1" id="KW-1133">Transmembrane helix</keyword>
<evidence type="ECO:0000256" key="1">
    <source>
        <dbReference type="SAM" id="Phobius"/>
    </source>
</evidence>
<keyword evidence="1" id="KW-0472">Membrane</keyword>
<sequence>MGANHKNNNGLEHETSRVGTWISLGVLAAVLLGTYLLFFGVYFDRL</sequence>
<accession>A0ABR9QPV2</accession>